<evidence type="ECO:0000313" key="2">
    <source>
        <dbReference type="EMBL" id="SER06837.1"/>
    </source>
</evidence>
<dbReference type="InterPro" id="IPR001173">
    <property type="entry name" value="Glyco_trans_2-like"/>
</dbReference>
<proteinExistence type="predicted"/>
<dbReference type="EMBL" id="FOGB01000016">
    <property type="protein sequence ID" value="SER06837.1"/>
    <property type="molecule type" value="Genomic_DNA"/>
</dbReference>
<dbReference type="RefSeq" id="WP_175483597.1">
    <property type="nucleotide sequence ID" value="NZ_AP025284.1"/>
</dbReference>
<dbReference type="InterPro" id="IPR029044">
    <property type="entry name" value="Nucleotide-diphossugar_trans"/>
</dbReference>
<dbReference type="InterPro" id="IPR050834">
    <property type="entry name" value="Glycosyltransf_2"/>
</dbReference>
<sequence>MHYSIIMPVYNGRDYFEEALLSAIGAAGQYDEIIVVEDGSTDGGVEDIVKRHKSEIDIKYLSKENGGVATALNLGIENATREIFTWLSHDDIYLPNRLEADRALRAHSPDVVTVSDFYLLNNDTGFLSYINSIVNLTSRQRFRLLSRRFLNGNCLSAPIASLKYYGGFEKELLHTQDYDLWLRLLQRQDFVAIPVPTVLSRQHGNQDTRTQPAISKREYKVLLKNYLSISDFFDPRNTLDLIRILKSLLF</sequence>
<dbReference type="PANTHER" id="PTHR43685">
    <property type="entry name" value="GLYCOSYLTRANSFERASE"/>
    <property type="match status" value="1"/>
</dbReference>
<keyword evidence="3" id="KW-1185">Reference proteome</keyword>
<name>A0A1H9L6R4_9GAMM</name>
<dbReference type="PANTHER" id="PTHR43685:SF2">
    <property type="entry name" value="GLYCOSYLTRANSFERASE 2-LIKE DOMAIN-CONTAINING PROTEIN"/>
    <property type="match status" value="1"/>
</dbReference>
<dbReference type="GO" id="GO:0016740">
    <property type="term" value="F:transferase activity"/>
    <property type="evidence" value="ECO:0007669"/>
    <property type="project" value="UniProtKB-KW"/>
</dbReference>
<evidence type="ECO:0000259" key="1">
    <source>
        <dbReference type="Pfam" id="PF00535"/>
    </source>
</evidence>
<dbReference type="SUPFAM" id="SSF53448">
    <property type="entry name" value="Nucleotide-diphospho-sugar transferases"/>
    <property type="match status" value="1"/>
</dbReference>
<protein>
    <submittedName>
        <fullName evidence="2">Glycosyl transferase family 2</fullName>
    </submittedName>
</protein>
<feature type="domain" description="Glycosyltransferase 2-like" evidence="1">
    <location>
        <begin position="4"/>
        <end position="100"/>
    </location>
</feature>
<gene>
    <name evidence="2" type="ORF">SAMN03080615_03789</name>
</gene>
<keyword evidence="2" id="KW-0808">Transferase</keyword>
<dbReference type="AlphaFoldDB" id="A0A1H9L6R4"/>
<evidence type="ECO:0000313" key="3">
    <source>
        <dbReference type="Proteomes" id="UP000198749"/>
    </source>
</evidence>
<reference evidence="3" key="1">
    <citation type="submission" date="2016-10" db="EMBL/GenBank/DDBJ databases">
        <authorList>
            <person name="Varghese N."/>
            <person name="Submissions S."/>
        </authorList>
    </citation>
    <scope>NUCLEOTIDE SEQUENCE [LARGE SCALE GENOMIC DNA]</scope>
    <source>
        <strain evidence="3">DSM 18887</strain>
    </source>
</reference>
<dbReference type="Pfam" id="PF00535">
    <property type="entry name" value="Glycos_transf_2"/>
    <property type="match status" value="1"/>
</dbReference>
<dbReference type="STRING" id="355243.SAMN03080615_03789"/>
<accession>A0A1H9L6R4</accession>
<dbReference type="Proteomes" id="UP000198749">
    <property type="component" value="Unassembled WGS sequence"/>
</dbReference>
<dbReference type="Gene3D" id="3.90.550.10">
    <property type="entry name" value="Spore Coat Polysaccharide Biosynthesis Protein SpsA, Chain A"/>
    <property type="match status" value="1"/>
</dbReference>
<organism evidence="2 3">
    <name type="scientific">Amphritea atlantica</name>
    <dbReference type="NCBI Taxonomy" id="355243"/>
    <lineage>
        <taxon>Bacteria</taxon>
        <taxon>Pseudomonadati</taxon>
        <taxon>Pseudomonadota</taxon>
        <taxon>Gammaproteobacteria</taxon>
        <taxon>Oceanospirillales</taxon>
        <taxon>Oceanospirillaceae</taxon>
        <taxon>Amphritea</taxon>
    </lineage>
</organism>